<evidence type="ECO:0000313" key="2">
    <source>
        <dbReference type="EMBL" id="AIG59193.1"/>
    </source>
</evidence>
<feature type="compositionally biased region" description="Basic residues" evidence="1">
    <location>
        <begin position="1"/>
        <end position="10"/>
    </location>
</feature>
<dbReference type="PeptideAtlas" id="A0A075TKX8"/>
<sequence length="70" mass="7768">PEQSKQKKVAPRPSIPVKQKPKEKLLGRLRQGNCLNLRGGGCSEPRLHHCTLVVGPAEADIDFDIIRNDN</sequence>
<proteinExistence type="evidence at transcript level"/>
<feature type="region of interest" description="Disordered" evidence="1">
    <location>
        <begin position="1"/>
        <end position="21"/>
    </location>
</feature>
<dbReference type="ChiTaRS" id="FLNA">
    <property type="organism name" value="human"/>
</dbReference>
<name>A0A075TKX8_HUMAN</name>
<evidence type="ECO:0000256" key="1">
    <source>
        <dbReference type="SAM" id="MobiDB-lite"/>
    </source>
</evidence>
<protein>
    <submittedName>
        <fullName evidence="2">MLL/FLNA fusion protein</fullName>
    </submittedName>
</protein>
<feature type="non-terminal residue" evidence="2">
    <location>
        <position position="70"/>
    </location>
</feature>
<dbReference type="EMBL" id="KJ754384">
    <property type="protein sequence ID" value="AIG59193.1"/>
    <property type="molecule type" value="mRNA"/>
</dbReference>
<dbReference type="AlphaFoldDB" id="A0A075TKX8"/>
<feature type="non-terminal residue" evidence="2">
    <location>
        <position position="1"/>
    </location>
</feature>
<reference evidence="2" key="1">
    <citation type="journal article" date="2015" name="Cancer Genet.">
        <title>A new variant of KMT2A(MLL)-FLNA fusion transcript in acute myeloid leukemia with ins(X;11)(q28;q23q23).</title>
        <authorList>
            <person name="Matveeva E."/>
            <person name="Kazakova A."/>
            <person name="Olshanskaya Y."/>
            <person name="Tsaur G."/>
            <person name="Shelikhova L."/>
            <person name="Meyer C."/>
            <person name="Marschalek R."/>
            <person name="Novichkova G."/>
            <person name="Maschan M."/>
            <person name="Maschan A."/>
        </authorList>
    </citation>
    <scope>NUCLEOTIDE SEQUENCE</scope>
</reference>
<accession>A0A075TKX8</accession>
<gene>
    <name evidence="2" type="primary">FLNA fusion</name>
    <name evidence="2" type="synonym">MLL</name>
</gene>
<organism evidence="2">
    <name type="scientific">Homo sapiens</name>
    <name type="common">Human</name>
    <dbReference type="NCBI Taxonomy" id="9606"/>
    <lineage>
        <taxon>Eukaryota</taxon>
        <taxon>Metazoa</taxon>
        <taxon>Chordata</taxon>
        <taxon>Craniata</taxon>
        <taxon>Vertebrata</taxon>
        <taxon>Euteleostomi</taxon>
        <taxon>Mammalia</taxon>
        <taxon>Eutheria</taxon>
        <taxon>Euarchontoglires</taxon>
        <taxon>Primates</taxon>
        <taxon>Haplorrhini</taxon>
        <taxon>Catarrhini</taxon>
        <taxon>Hominidae</taxon>
        <taxon>Homo</taxon>
    </lineage>
</organism>